<proteinExistence type="predicted"/>
<evidence type="ECO:0000313" key="1">
    <source>
        <dbReference type="EMBL" id="KAJ8350548.1"/>
    </source>
</evidence>
<protein>
    <submittedName>
        <fullName evidence="1">Uncharacterized protein</fullName>
    </submittedName>
</protein>
<dbReference type="EMBL" id="JAINUF010000009">
    <property type="protein sequence ID" value="KAJ8350548.1"/>
    <property type="molecule type" value="Genomic_DNA"/>
</dbReference>
<dbReference type="Proteomes" id="UP001152622">
    <property type="component" value="Chromosome 9"/>
</dbReference>
<gene>
    <name evidence="1" type="ORF">SKAU_G00256780</name>
</gene>
<keyword evidence="2" id="KW-1185">Reference proteome</keyword>
<sequence>MVQQVFADLKMVRKDKKFCVGLSATAWDFNATVPSGAMENELTPAVVNRRRATEYTGKGFPLIETTDVRLQHSAGLLHIQALRGKGGAELLRQFRERLLFSQLIPIAWRRVPTAGPAASCEVFSASSRFQCVGQSQDSWTVKLTQP</sequence>
<evidence type="ECO:0000313" key="2">
    <source>
        <dbReference type="Proteomes" id="UP001152622"/>
    </source>
</evidence>
<accession>A0A9Q1F3W5</accession>
<name>A0A9Q1F3W5_SYNKA</name>
<reference evidence="1" key="1">
    <citation type="journal article" date="2023" name="Science">
        <title>Genome structures resolve the early diversification of teleost fishes.</title>
        <authorList>
            <person name="Parey E."/>
            <person name="Louis A."/>
            <person name="Montfort J."/>
            <person name="Bouchez O."/>
            <person name="Roques C."/>
            <person name="Iampietro C."/>
            <person name="Lluch J."/>
            <person name="Castinel A."/>
            <person name="Donnadieu C."/>
            <person name="Desvignes T."/>
            <person name="Floi Bucao C."/>
            <person name="Jouanno E."/>
            <person name="Wen M."/>
            <person name="Mejri S."/>
            <person name="Dirks R."/>
            <person name="Jansen H."/>
            <person name="Henkel C."/>
            <person name="Chen W.J."/>
            <person name="Zahm M."/>
            <person name="Cabau C."/>
            <person name="Klopp C."/>
            <person name="Thompson A.W."/>
            <person name="Robinson-Rechavi M."/>
            <person name="Braasch I."/>
            <person name="Lecointre G."/>
            <person name="Bobe J."/>
            <person name="Postlethwait J.H."/>
            <person name="Berthelot C."/>
            <person name="Roest Crollius H."/>
            <person name="Guiguen Y."/>
        </authorList>
    </citation>
    <scope>NUCLEOTIDE SEQUENCE</scope>
    <source>
        <strain evidence="1">WJC10195</strain>
    </source>
</reference>
<organism evidence="1 2">
    <name type="scientific">Synaphobranchus kaupii</name>
    <name type="common">Kaup's arrowtooth eel</name>
    <dbReference type="NCBI Taxonomy" id="118154"/>
    <lineage>
        <taxon>Eukaryota</taxon>
        <taxon>Metazoa</taxon>
        <taxon>Chordata</taxon>
        <taxon>Craniata</taxon>
        <taxon>Vertebrata</taxon>
        <taxon>Euteleostomi</taxon>
        <taxon>Actinopterygii</taxon>
        <taxon>Neopterygii</taxon>
        <taxon>Teleostei</taxon>
        <taxon>Anguilliformes</taxon>
        <taxon>Synaphobranchidae</taxon>
        <taxon>Synaphobranchus</taxon>
    </lineage>
</organism>
<dbReference type="AlphaFoldDB" id="A0A9Q1F3W5"/>
<comment type="caution">
    <text evidence="1">The sequence shown here is derived from an EMBL/GenBank/DDBJ whole genome shotgun (WGS) entry which is preliminary data.</text>
</comment>